<evidence type="ECO:0000256" key="5">
    <source>
        <dbReference type="ARBA" id="ARBA00022729"/>
    </source>
</evidence>
<keyword evidence="9 15" id="KW-0472">Membrane</keyword>
<dbReference type="PROSITE" id="PS50259">
    <property type="entry name" value="G_PROTEIN_RECEP_F3_4"/>
    <property type="match status" value="1"/>
</dbReference>
<feature type="compositionally biased region" description="Basic and acidic residues" evidence="14">
    <location>
        <begin position="11"/>
        <end position="21"/>
    </location>
</feature>
<dbReference type="InterPro" id="IPR004827">
    <property type="entry name" value="bZIP"/>
</dbReference>
<evidence type="ECO:0000256" key="7">
    <source>
        <dbReference type="ARBA" id="ARBA00023015"/>
    </source>
</evidence>
<keyword evidence="13" id="KW-0539">Nucleus</keyword>
<evidence type="ECO:0000256" key="15">
    <source>
        <dbReference type="SAM" id="Phobius"/>
    </source>
</evidence>
<dbReference type="PROSITE" id="PS00036">
    <property type="entry name" value="BZIP_BASIC"/>
    <property type="match status" value="1"/>
</dbReference>
<dbReference type="GO" id="GO:0006986">
    <property type="term" value="P:response to unfolded protein"/>
    <property type="evidence" value="ECO:0007669"/>
    <property type="project" value="UniProtKB-KW"/>
</dbReference>
<dbReference type="GO" id="GO:0000981">
    <property type="term" value="F:DNA-binding transcription factor activity, RNA polymerase II-specific"/>
    <property type="evidence" value="ECO:0007669"/>
    <property type="project" value="InterPro"/>
</dbReference>
<protein>
    <recommendedName>
        <fullName evidence="20">BZIP domain-containing protein</fullName>
    </recommendedName>
</protein>
<evidence type="ECO:0000313" key="18">
    <source>
        <dbReference type="EMBL" id="KAJ3252805.1"/>
    </source>
</evidence>
<dbReference type="SUPFAM" id="SSF49899">
    <property type="entry name" value="Concanavalin A-like lectins/glucanases"/>
    <property type="match status" value="2"/>
</dbReference>
<dbReference type="GO" id="GO:0045944">
    <property type="term" value="P:positive regulation of transcription by RNA polymerase II"/>
    <property type="evidence" value="ECO:0007669"/>
    <property type="project" value="InterPro"/>
</dbReference>
<organism evidence="18 19">
    <name type="scientific">Boothiomyces macroporosus</name>
    <dbReference type="NCBI Taxonomy" id="261099"/>
    <lineage>
        <taxon>Eukaryota</taxon>
        <taxon>Fungi</taxon>
        <taxon>Fungi incertae sedis</taxon>
        <taxon>Chytridiomycota</taxon>
        <taxon>Chytridiomycota incertae sedis</taxon>
        <taxon>Chytridiomycetes</taxon>
        <taxon>Rhizophydiales</taxon>
        <taxon>Terramycetaceae</taxon>
        <taxon>Boothiomyces</taxon>
    </lineage>
</organism>
<feature type="domain" description="G-protein coupled receptors family 3 profile" evidence="17">
    <location>
        <begin position="1025"/>
        <end position="1240"/>
    </location>
</feature>
<dbReference type="Proteomes" id="UP001210925">
    <property type="component" value="Unassembled WGS sequence"/>
</dbReference>
<keyword evidence="8" id="KW-0238">DNA-binding</keyword>
<keyword evidence="4 15" id="KW-0812">Transmembrane</keyword>
<dbReference type="InterPro" id="IPR044280">
    <property type="entry name" value="Hac1/HY5"/>
</dbReference>
<dbReference type="InterPro" id="IPR017978">
    <property type="entry name" value="GPCR_3_C"/>
</dbReference>
<dbReference type="GO" id="GO:0004930">
    <property type="term" value="F:G protein-coupled receptor activity"/>
    <property type="evidence" value="ECO:0007669"/>
    <property type="project" value="InterPro"/>
</dbReference>
<dbReference type="Gene3D" id="2.60.120.200">
    <property type="match status" value="2"/>
</dbReference>
<keyword evidence="10" id="KW-1015">Disulfide bond</keyword>
<reference evidence="18" key="1">
    <citation type="submission" date="2020-05" db="EMBL/GenBank/DDBJ databases">
        <title>Phylogenomic resolution of chytrid fungi.</title>
        <authorList>
            <person name="Stajich J.E."/>
            <person name="Amses K."/>
            <person name="Simmons R."/>
            <person name="Seto K."/>
            <person name="Myers J."/>
            <person name="Bonds A."/>
            <person name="Quandt C.A."/>
            <person name="Barry K."/>
            <person name="Liu P."/>
            <person name="Grigoriev I."/>
            <person name="Longcore J.E."/>
            <person name="James T.Y."/>
        </authorList>
    </citation>
    <scope>NUCLEOTIDE SEQUENCE</scope>
    <source>
        <strain evidence="18">PLAUS21</strain>
    </source>
</reference>
<keyword evidence="11" id="KW-0804">Transcription</keyword>
<feature type="transmembrane region" description="Helical" evidence="15">
    <location>
        <begin position="1252"/>
        <end position="1275"/>
    </location>
</feature>
<feature type="transmembrane region" description="Helical" evidence="15">
    <location>
        <begin position="1186"/>
        <end position="1210"/>
    </location>
</feature>
<evidence type="ECO:0000256" key="13">
    <source>
        <dbReference type="ARBA" id="ARBA00023242"/>
    </source>
</evidence>
<evidence type="ECO:0000256" key="11">
    <source>
        <dbReference type="ARBA" id="ARBA00023163"/>
    </source>
</evidence>
<evidence type="ECO:0000313" key="19">
    <source>
        <dbReference type="Proteomes" id="UP001210925"/>
    </source>
</evidence>
<evidence type="ECO:0000256" key="8">
    <source>
        <dbReference type="ARBA" id="ARBA00023125"/>
    </source>
</evidence>
<dbReference type="Gene3D" id="1.20.5.170">
    <property type="match status" value="1"/>
</dbReference>
<proteinExistence type="inferred from homology"/>
<dbReference type="InterPro" id="IPR013320">
    <property type="entry name" value="ConA-like_dom_sf"/>
</dbReference>
<dbReference type="GO" id="GO:0005634">
    <property type="term" value="C:nucleus"/>
    <property type="evidence" value="ECO:0007669"/>
    <property type="project" value="UniProtKB-SubCell"/>
</dbReference>
<evidence type="ECO:0000256" key="10">
    <source>
        <dbReference type="ARBA" id="ARBA00023157"/>
    </source>
</evidence>
<keyword evidence="6 15" id="KW-1133">Transmembrane helix</keyword>
<evidence type="ECO:0000256" key="3">
    <source>
        <dbReference type="ARBA" id="ARBA00007163"/>
    </source>
</evidence>
<dbReference type="PANTHER" id="PTHR46714">
    <property type="entry name" value="TRANSCRIPTIONAL ACTIVATOR HAC1"/>
    <property type="match status" value="1"/>
</dbReference>
<dbReference type="PROSITE" id="PS50217">
    <property type="entry name" value="BZIP"/>
    <property type="match status" value="1"/>
</dbReference>
<dbReference type="Pfam" id="PF00003">
    <property type="entry name" value="7tm_3"/>
    <property type="match status" value="1"/>
</dbReference>
<evidence type="ECO:0000256" key="4">
    <source>
        <dbReference type="ARBA" id="ARBA00022692"/>
    </source>
</evidence>
<comment type="similarity">
    <text evidence="3">Belongs to the bZIP family.</text>
</comment>
<keyword evidence="19" id="KW-1185">Reference proteome</keyword>
<gene>
    <name evidence="18" type="ORF">HK103_001139</name>
</gene>
<sequence>MDEISRKRKRTSEEKARDRVIRNRQAAQESRDRQKRYVKELEESNQTLLKNNALLVSTVSTLQEQNRLLSEKLDSILSLLNQTPSPVLLPTLVDPVNTPFTPITSPVQKIDTPISPESLFSFDISENDTVNTLDKLEFDIKETSTSDLTIDQLFNFDQNDLYSQEQPLRDSSDPAAVKSQKQIESPQSLMFFVHHTEKAQNNMLQADTDIATYAWYHGGQKDTTWADKITNGNGNGSITVELWAKSEKAVVGDSRDQPHLLVLFANQDGFSSHYFAFGLYNNYGLALTTTGFNGSVPQICTSSNGDIAAANIQSVFYDNNWHHYSATYDSSTGLKVVYIDGKVYHVTNCTTSAGSLVVDGGNLILGNAMNSGSFEGWLDEVRIWSVARTQQQIKDNMHTSLSPSNEPNLVSYHPFDNPDSSKQVFYDKKGVFDISLGISFDASDTQSKYRERLAPIVDISDAPVQAGFVGIKINRGIPATFYLGGQNCKNGKDLNQTATILSLDPVVPGITIWNSTTQIFANSTIYLCDLLTVNSESAGISKKDYYQGAFSVSGVLGVSSGTFQIEAATIPKTAPGPSGNALYCNGNYDYLFSPTWNAAKLGITGKFTVSAWIYHLSNNVEGVLFSFGNQEVSFQNSWCRGLSANLNYPNDYFCNGRYSIWVPNGLNPTLIGYSNWDQPSNNGSFSVDAFNKYGVWYHVAMVEDGTNLSLFIDGDLAAKVPSFPGYNTNFSDISGLWLCHWPFWGENMHDFKGFIDEFRIYNNSISQLDIRNTMYRSIENPSLEPNLVTYYNFDTIYTVKGEGNDTITVTPDASSFKNDVQFSACVPNAPPFCLTSAGNDCIATQFPSVPCYITSGYQSVLQTSNPQIVASSAPIGGYHTNRTLLTFAKDQNISITLFGATLEFDPNLIAIINLTKFDSSCGSLYDSAGNKLVDGSKVLFSRISSTTTVIFSPTAPKAGYGANMFSYAISNGLYTSEYADIAIDIYCPASQYFDSTLNICTSCPHGTISLEANLNPSCTPLSNPYGLFIQIIGGIGIFTESVILVGLLVTRNGKLVRKSDISLSTIIILGYILLHIYTILKSLVANSLSCIINPFLLVESLVLIVATSLVKHYKLYDIFFVTCFQVGKVAPVYRIYGMILVALGIPVAIFAAWVRIAPPEPILMLSGSINYIGCFSNSHGSLNYDIIFESILAVYVFLITLASLYFCYTLKDTAPAYIDFNGTLRSIIQAIFVFAFIVLAQNYVTNPFTSDIILGVVLNAFTINVSIMTVGKIIYKQYLEKSSTSKSDLVKSKNSFTSSILQSEFENPVVYNGDEHSITDQVLPIKDGIQLVNVYVKLTGKGLSRWEICTIYVFPGPKMAFIRKYKKDETTTIHFNIRNTTKIDEPETKTDQGKYMIYSVIKEGKAGKIGQHGESELGILIRFKNSAEREKCLALFSASRK</sequence>
<evidence type="ECO:0000259" key="17">
    <source>
        <dbReference type="PROSITE" id="PS50259"/>
    </source>
</evidence>
<dbReference type="Pfam" id="PF13385">
    <property type="entry name" value="Laminin_G_3"/>
    <property type="match status" value="2"/>
</dbReference>
<dbReference type="CDD" id="cd14686">
    <property type="entry name" value="bZIP"/>
    <property type="match status" value="1"/>
</dbReference>
<feature type="transmembrane region" description="Helical" evidence="15">
    <location>
        <begin position="1222"/>
        <end position="1240"/>
    </location>
</feature>
<feature type="domain" description="BZIP" evidence="16">
    <location>
        <begin position="13"/>
        <end position="76"/>
    </location>
</feature>
<evidence type="ECO:0000256" key="12">
    <source>
        <dbReference type="ARBA" id="ARBA00023230"/>
    </source>
</evidence>
<feature type="transmembrane region" description="Helical" evidence="15">
    <location>
        <begin position="1025"/>
        <end position="1049"/>
    </location>
</feature>
<dbReference type="GO" id="GO:0003677">
    <property type="term" value="F:DNA binding"/>
    <property type="evidence" value="ECO:0007669"/>
    <property type="project" value="UniProtKB-KW"/>
</dbReference>
<comment type="subcellular location">
    <subcellularLocation>
        <location evidence="2">Membrane</location>
        <topology evidence="2">Multi-pass membrane protein</topology>
    </subcellularLocation>
    <subcellularLocation>
        <location evidence="1">Nucleus</location>
    </subcellularLocation>
</comment>
<evidence type="ECO:0000256" key="1">
    <source>
        <dbReference type="ARBA" id="ARBA00004123"/>
    </source>
</evidence>
<evidence type="ECO:0000259" key="16">
    <source>
        <dbReference type="PROSITE" id="PS50217"/>
    </source>
</evidence>
<feature type="region of interest" description="Disordered" evidence="14">
    <location>
        <begin position="1"/>
        <end position="35"/>
    </location>
</feature>
<evidence type="ECO:0008006" key="20">
    <source>
        <dbReference type="Google" id="ProtNLM"/>
    </source>
</evidence>
<evidence type="ECO:0000256" key="14">
    <source>
        <dbReference type="SAM" id="MobiDB-lite"/>
    </source>
</evidence>
<dbReference type="InterPro" id="IPR006558">
    <property type="entry name" value="LamG-like"/>
</dbReference>
<dbReference type="SUPFAM" id="SSF57959">
    <property type="entry name" value="Leucine zipper domain"/>
    <property type="match status" value="1"/>
</dbReference>
<evidence type="ECO:0000256" key="2">
    <source>
        <dbReference type="ARBA" id="ARBA00004141"/>
    </source>
</evidence>
<keyword evidence="12" id="KW-0834">Unfolded protein response</keyword>
<evidence type="ECO:0000256" key="6">
    <source>
        <dbReference type="ARBA" id="ARBA00022989"/>
    </source>
</evidence>
<feature type="transmembrane region" description="Helical" evidence="15">
    <location>
        <begin position="1135"/>
        <end position="1156"/>
    </location>
</feature>
<dbReference type="SMART" id="SM00560">
    <property type="entry name" value="LamGL"/>
    <property type="match status" value="2"/>
</dbReference>
<accession>A0AAD5UEG7</accession>
<keyword evidence="7" id="KW-0805">Transcription regulation</keyword>
<dbReference type="PANTHER" id="PTHR46714:SF6">
    <property type="entry name" value="TRANSCRIPTIONAL ACTIVATOR HAC1"/>
    <property type="match status" value="1"/>
</dbReference>
<name>A0AAD5UEG7_9FUNG</name>
<feature type="compositionally biased region" description="Basic residues" evidence="14">
    <location>
        <begin position="1"/>
        <end position="10"/>
    </location>
</feature>
<dbReference type="SMART" id="SM00338">
    <property type="entry name" value="BRLZ"/>
    <property type="match status" value="1"/>
</dbReference>
<feature type="transmembrane region" description="Helical" evidence="15">
    <location>
        <begin position="1091"/>
        <end position="1110"/>
    </location>
</feature>
<comment type="caution">
    <text evidence="18">The sequence shown here is derived from an EMBL/GenBank/DDBJ whole genome shotgun (WGS) entry which is preliminary data.</text>
</comment>
<dbReference type="EMBL" id="JADGKB010000129">
    <property type="protein sequence ID" value="KAJ3252805.1"/>
    <property type="molecule type" value="Genomic_DNA"/>
</dbReference>
<dbReference type="InterPro" id="IPR046347">
    <property type="entry name" value="bZIP_sf"/>
</dbReference>
<evidence type="ECO:0000256" key="9">
    <source>
        <dbReference type="ARBA" id="ARBA00023136"/>
    </source>
</evidence>
<keyword evidence="5" id="KW-0732">Signal</keyword>
<dbReference type="GO" id="GO:0016020">
    <property type="term" value="C:membrane"/>
    <property type="evidence" value="ECO:0007669"/>
    <property type="project" value="UniProtKB-SubCell"/>
</dbReference>
<feature type="transmembrane region" description="Helical" evidence="15">
    <location>
        <begin position="1061"/>
        <end position="1079"/>
    </location>
</feature>